<accession>A0A9N8YZD3</accession>
<reference evidence="1" key="1">
    <citation type="submission" date="2021-06" db="EMBL/GenBank/DDBJ databases">
        <authorList>
            <person name="Kallberg Y."/>
            <person name="Tangrot J."/>
            <person name="Rosling A."/>
        </authorList>
    </citation>
    <scope>NUCLEOTIDE SEQUENCE</scope>
    <source>
        <strain evidence="1">FL130A</strain>
    </source>
</reference>
<protein>
    <submittedName>
        <fullName evidence="1">5751_t:CDS:1</fullName>
    </submittedName>
</protein>
<dbReference type="EMBL" id="CAJVPS010000214">
    <property type="protein sequence ID" value="CAG8465760.1"/>
    <property type="molecule type" value="Genomic_DNA"/>
</dbReference>
<keyword evidence="2" id="KW-1185">Reference proteome</keyword>
<comment type="caution">
    <text evidence="1">The sequence shown here is derived from an EMBL/GenBank/DDBJ whole genome shotgun (WGS) entry which is preliminary data.</text>
</comment>
<dbReference type="AlphaFoldDB" id="A0A9N8YZD3"/>
<dbReference type="Proteomes" id="UP000789508">
    <property type="component" value="Unassembled WGS sequence"/>
</dbReference>
<sequence length="94" mass="10597">MKYNNKAVQIADFDLTDNKTTDNETINETTNNKTTDDKTIVIDNNNNLSDIFFAVNEETIALAHELAVKKLASESEDNELLETLNDVDDILFES</sequence>
<name>A0A9N8YZD3_9GLOM</name>
<gene>
    <name evidence="1" type="ORF">ALEPTO_LOCUS1768</name>
</gene>
<proteinExistence type="predicted"/>
<evidence type="ECO:0000313" key="1">
    <source>
        <dbReference type="EMBL" id="CAG8465760.1"/>
    </source>
</evidence>
<evidence type="ECO:0000313" key="2">
    <source>
        <dbReference type="Proteomes" id="UP000789508"/>
    </source>
</evidence>
<organism evidence="1 2">
    <name type="scientific">Ambispora leptoticha</name>
    <dbReference type="NCBI Taxonomy" id="144679"/>
    <lineage>
        <taxon>Eukaryota</taxon>
        <taxon>Fungi</taxon>
        <taxon>Fungi incertae sedis</taxon>
        <taxon>Mucoromycota</taxon>
        <taxon>Glomeromycotina</taxon>
        <taxon>Glomeromycetes</taxon>
        <taxon>Archaeosporales</taxon>
        <taxon>Ambisporaceae</taxon>
        <taxon>Ambispora</taxon>
    </lineage>
</organism>